<sequence>MNVGPIIKYYRTKKGWTQAELANKICSISHLSKIETNMYAANEETLALLLNKLELTLENERERMAGTGSKLQEFILSIFSLDHEQADQLYEELIQEQDYLASSDFVNLYHLYLYRYYCWKELEEEELRIHTMIQRIKTTFTNVEANIFTFFQAMTLVQQRNNEEAQKFFYDFLANPLPIGKYWLGEAYFQLANTHSKLNQPEAAFIYGRKSFDLFEEEANWKRQIHAQMILGINYMRLRLFSEAETLYKKLLRNTRLFFRDTYHPYVLVNYGVCLMHQKKYAEARGEIEKALKVLPSQTKKYTIALFCWIEIGWKAGLTNTEWNEKLKELHLLSLDLEDKLFFHFSVFYEKKQFSQQDAMEYAIKWLYPYLIKMKHYEKAEVIVKEITDYYSEQDDLIMTRHYYDEWRKLIDREKIYNENDL</sequence>
<dbReference type="Proteomes" id="UP000031938">
    <property type="component" value="Unassembled WGS sequence"/>
</dbReference>
<dbReference type="Pfam" id="PF01381">
    <property type="entry name" value="HTH_3"/>
    <property type="match status" value="1"/>
</dbReference>
<dbReference type="PROSITE" id="PS50005">
    <property type="entry name" value="TPR"/>
    <property type="match status" value="1"/>
</dbReference>
<dbReference type="InterPro" id="IPR010982">
    <property type="entry name" value="Lambda_DNA-bd_dom_sf"/>
</dbReference>
<gene>
    <name evidence="3" type="ORF">KP78_13360</name>
</gene>
<comment type="caution">
    <text evidence="3">The sequence shown here is derived from an EMBL/GenBank/DDBJ whole genome shotgun (WGS) entry which is preliminary data.</text>
</comment>
<dbReference type="GO" id="GO:0003677">
    <property type="term" value="F:DNA binding"/>
    <property type="evidence" value="ECO:0007669"/>
    <property type="project" value="InterPro"/>
</dbReference>
<keyword evidence="4" id="KW-1185">Reference proteome</keyword>
<proteinExistence type="predicted"/>
<protein>
    <recommendedName>
        <fullName evidence="2">HTH cro/C1-type domain-containing protein</fullName>
    </recommendedName>
</protein>
<dbReference type="STRING" id="889306.KP78_13360"/>
<dbReference type="InterPro" id="IPR001387">
    <property type="entry name" value="Cro/C1-type_HTH"/>
</dbReference>
<evidence type="ECO:0000259" key="2">
    <source>
        <dbReference type="PROSITE" id="PS50943"/>
    </source>
</evidence>
<dbReference type="PATRIC" id="fig|889306.3.peg.1344"/>
<name>A0A0C2W146_9BACL</name>
<dbReference type="SMART" id="SM00028">
    <property type="entry name" value="TPR"/>
    <property type="match status" value="3"/>
</dbReference>
<evidence type="ECO:0000256" key="1">
    <source>
        <dbReference type="PROSITE-ProRule" id="PRU00339"/>
    </source>
</evidence>
<dbReference type="SUPFAM" id="SSF47413">
    <property type="entry name" value="lambda repressor-like DNA-binding domains"/>
    <property type="match status" value="1"/>
</dbReference>
<dbReference type="OrthoDB" id="252257at2"/>
<accession>A0A0C2W146</accession>
<dbReference type="EMBL" id="JXRP01000009">
    <property type="protein sequence ID" value="KIL49868.1"/>
    <property type="molecule type" value="Genomic_DNA"/>
</dbReference>
<dbReference type="CDD" id="cd00093">
    <property type="entry name" value="HTH_XRE"/>
    <property type="match status" value="1"/>
</dbReference>
<feature type="domain" description="HTH cro/C1-type" evidence="2">
    <location>
        <begin position="7"/>
        <end position="61"/>
    </location>
</feature>
<dbReference type="SUPFAM" id="SSF48452">
    <property type="entry name" value="TPR-like"/>
    <property type="match status" value="1"/>
</dbReference>
<feature type="repeat" description="TPR" evidence="1">
    <location>
        <begin position="265"/>
        <end position="298"/>
    </location>
</feature>
<dbReference type="InterPro" id="IPR011990">
    <property type="entry name" value="TPR-like_helical_dom_sf"/>
</dbReference>
<keyword evidence="1" id="KW-0802">TPR repeat</keyword>
<dbReference type="AlphaFoldDB" id="A0A0C2W146"/>
<dbReference type="Gene3D" id="1.10.260.40">
    <property type="entry name" value="lambda repressor-like DNA-binding domains"/>
    <property type="match status" value="1"/>
</dbReference>
<dbReference type="Gene3D" id="1.25.40.10">
    <property type="entry name" value="Tetratricopeptide repeat domain"/>
    <property type="match status" value="1"/>
</dbReference>
<organism evidence="3 4">
    <name type="scientific">Jeotgalibacillus soli</name>
    <dbReference type="NCBI Taxonomy" id="889306"/>
    <lineage>
        <taxon>Bacteria</taxon>
        <taxon>Bacillati</taxon>
        <taxon>Bacillota</taxon>
        <taxon>Bacilli</taxon>
        <taxon>Bacillales</taxon>
        <taxon>Caryophanaceae</taxon>
        <taxon>Jeotgalibacillus</taxon>
    </lineage>
</organism>
<dbReference type="RefSeq" id="WP_041087138.1">
    <property type="nucleotide sequence ID" value="NZ_JXRP01000009.1"/>
</dbReference>
<dbReference type="InterPro" id="IPR019734">
    <property type="entry name" value="TPR_rpt"/>
</dbReference>
<evidence type="ECO:0000313" key="3">
    <source>
        <dbReference type="EMBL" id="KIL49868.1"/>
    </source>
</evidence>
<dbReference type="PROSITE" id="PS50943">
    <property type="entry name" value="HTH_CROC1"/>
    <property type="match status" value="1"/>
</dbReference>
<dbReference type="SMART" id="SM00530">
    <property type="entry name" value="HTH_XRE"/>
    <property type="match status" value="1"/>
</dbReference>
<dbReference type="Pfam" id="PF13181">
    <property type="entry name" value="TPR_8"/>
    <property type="match status" value="1"/>
</dbReference>
<evidence type="ECO:0000313" key="4">
    <source>
        <dbReference type="Proteomes" id="UP000031938"/>
    </source>
</evidence>
<reference evidence="3 4" key="1">
    <citation type="submission" date="2015-01" db="EMBL/GenBank/DDBJ databases">
        <title>Genome sequencing of Jeotgalibacillus soli.</title>
        <authorList>
            <person name="Goh K.M."/>
            <person name="Chan K.-G."/>
            <person name="Yaakop A.S."/>
            <person name="Ee R."/>
            <person name="Gan H.M."/>
            <person name="Chan C.S."/>
        </authorList>
    </citation>
    <scope>NUCLEOTIDE SEQUENCE [LARGE SCALE GENOMIC DNA]</scope>
    <source>
        <strain evidence="3 4">P9</strain>
    </source>
</reference>